<dbReference type="Proteomes" id="UP000054709">
    <property type="component" value="Unassembled WGS sequence"/>
</dbReference>
<organism evidence="1 2">
    <name type="scientific">Paenibacillus etheri</name>
    <dbReference type="NCBI Taxonomy" id="1306852"/>
    <lineage>
        <taxon>Bacteria</taxon>
        <taxon>Bacillati</taxon>
        <taxon>Bacillota</taxon>
        <taxon>Bacilli</taxon>
        <taxon>Bacillales</taxon>
        <taxon>Paenibacillaceae</taxon>
        <taxon>Paenibacillus</taxon>
    </lineage>
</organism>
<evidence type="ECO:0000313" key="1">
    <source>
        <dbReference type="EMBL" id="KTD88140.1"/>
    </source>
</evidence>
<dbReference type="OrthoDB" id="2969743at2"/>
<evidence type="ECO:0000313" key="2">
    <source>
        <dbReference type="Proteomes" id="UP000054709"/>
    </source>
</evidence>
<dbReference type="EMBL" id="LCZJ02000015">
    <property type="protein sequence ID" value="KTD88140.1"/>
    <property type="molecule type" value="Genomic_DNA"/>
</dbReference>
<reference evidence="1 2" key="1">
    <citation type="journal article" date="2015" name="Int. Biodeterior. Biodegradation">
        <title>Physiological and genetic screening methods for the isolation of methyl tert-butyl ether-degrading bacteria for bioremediation purposes.</title>
        <authorList>
            <person name="Guisado I.M."/>
            <person name="Purswani J."/>
            <person name="Gonzalez Lopez J."/>
            <person name="Pozo C."/>
        </authorList>
    </citation>
    <scope>NUCLEOTIDE SEQUENCE [LARGE SCALE GENOMIC DNA]</scope>
    <source>
        <strain evidence="1 2">SH7</strain>
    </source>
</reference>
<sequence length="171" mass="18807">MAIGQFGTALQDVLKRAGDNRHIAGKVANVDASQIGKIVKGTRKASRPVMKAAVEHYDDGQLFLAAVADVSGGAFSPWLDNVDLHRASVLIKTVEEMKEVLVASGQAPISKTNEQITDAERHQIKRLLMETVEAITALTHLAAVLCKEYSFSWLGTWKEHRAELKVKKYLK</sequence>
<accession>A0A0W1B3J8</accession>
<proteinExistence type="predicted"/>
<comment type="caution">
    <text evidence="1">The sequence shown here is derived from an EMBL/GenBank/DDBJ whole genome shotgun (WGS) entry which is preliminary data.</text>
</comment>
<dbReference type="RefSeq" id="WP_060622077.1">
    <property type="nucleotide sequence ID" value="NZ_LCZJ02000015.1"/>
</dbReference>
<keyword evidence="2" id="KW-1185">Reference proteome</keyword>
<gene>
    <name evidence="1" type="ORF">UQ64_06505</name>
</gene>
<protein>
    <submittedName>
        <fullName evidence="1">Transcriptional regulator</fullName>
    </submittedName>
</protein>
<dbReference type="AlphaFoldDB" id="A0A0W1B3J8"/>
<name>A0A0W1B3J8_9BACL</name>